<evidence type="ECO:0000313" key="3">
    <source>
        <dbReference type="Proteomes" id="UP001597034"/>
    </source>
</evidence>
<dbReference type="RefSeq" id="WP_256400285.1">
    <property type="nucleotide sequence ID" value="NZ_JANHJR010000002.1"/>
</dbReference>
<keyword evidence="1" id="KW-1133">Transmembrane helix</keyword>
<feature type="transmembrane region" description="Helical" evidence="1">
    <location>
        <begin position="12"/>
        <end position="33"/>
    </location>
</feature>
<accession>A0ABD6DGD4</accession>
<evidence type="ECO:0000313" key="2">
    <source>
        <dbReference type="EMBL" id="MFD1645047.1"/>
    </source>
</evidence>
<evidence type="ECO:0008006" key="4">
    <source>
        <dbReference type="Google" id="ProtNLM"/>
    </source>
</evidence>
<name>A0ABD6DGD4_9EURY</name>
<dbReference type="InterPro" id="IPR055713">
    <property type="entry name" value="DUF7289"/>
</dbReference>
<evidence type="ECO:0000256" key="1">
    <source>
        <dbReference type="SAM" id="Phobius"/>
    </source>
</evidence>
<dbReference type="Pfam" id="PF23960">
    <property type="entry name" value="DUF7289"/>
    <property type="match status" value="1"/>
</dbReference>
<gene>
    <name evidence="2" type="ORF">ACFSBL_05050</name>
</gene>
<keyword evidence="1" id="KW-0812">Transmembrane</keyword>
<dbReference type="Proteomes" id="UP001597034">
    <property type="component" value="Unassembled WGS sequence"/>
</dbReference>
<dbReference type="AlphaFoldDB" id="A0ABD6DGD4"/>
<organism evidence="2 3">
    <name type="scientific">Haloarchaeobius litoreus</name>
    <dbReference type="NCBI Taxonomy" id="755306"/>
    <lineage>
        <taxon>Archaea</taxon>
        <taxon>Methanobacteriati</taxon>
        <taxon>Methanobacteriota</taxon>
        <taxon>Stenosarchaea group</taxon>
        <taxon>Halobacteria</taxon>
        <taxon>Halobacteriales</taxon>
        <taxon>Halorubellaceae</taxon>
        <taxon>Haloarchaeobius</taxon>
    </lineage>
</organism>
<comment type="caution">
    <text evidence="2">The sequence shown here is derived from an EMBL/GenBank/DDBJ whole genome shotgun (WGS) entry which is preliminary data.</text>
</comment>
<reference evidence="2 3" key="1">
    <citation type="journal article" date="2019" name="Int. J. Syst. Evol. Microbiol.">
        <title>The Global Catalogue of Microorganisms (GCM) 10K type strain sequencing project: providing services to taxonomists for standard genome sequencing and annotation.</title>
        <authorList>
            <consortium name="The Broad Institute Genomics Platform"/>
            <consortium name="The Broad Institute Genome Sequencing Center for Infectious Disease"/>
            <person name="Wu L."/>
            <person name="Ma J."/>
        </authorList>
    </citation>
    <scope>NUCLEOTIDE SEQUENCE [LARGE SCALE GENOMIC DNA]</scope>
    <source>
        <strain evidence="2 3">CGMCC 1.10390</strain>
    </source>
</reference>
<keyword evidence="3" id="KW-1185">Reference proteome</keyword>
<proteinExistence type="predicted"/>
<dbReference type="EMBL" id="JBHUDO010000001">
    <property type="protein sequence ID" value="MFD1645047.1"/>
    <property type="molecule type" value="Genomic_DNA"/>
</dbReference>
<protein>
    <recommendedName>
        <fullName evidence="4">Flagellin</fullName>
    </recommendedName>
</protein>
<keyword evidence="1" id="KW-0472">Membrane</keyword>
<sequence>MNALDDRSVSDVLAFVLVFSIIITSVGLVYSVGFSSLSDFQESEQKTNAARAFDALSTVFDDVQEGRAVARNGEFKLNGGTIQLSRESEFEVWVNDSGGSTLWSGTNTTGSIQYTVDGTTIGYENGAAFRRDGDASAMYNEPSLLCEGDRAVVSLVVLVPDNATAQSGDGNVLVKARASSSEVLYSAQGSGSAAESVNLSFSNSAFGDAWDRYLVDNGWDDLGSGEYGCSADTVVVRVTVIDVEIPAPR</sequence>